<dbReference type="SUPFAM" id="SSF54826">
    <property type="entry name" value="Enolase N-terminal domain-like"/>
    <property type="match status" value="1"/>
</dbReference>
<dbReference type="SUPFAM" id="SSF51604">
    <property type="entry name" value="Enolase C-terminal domain-like"/>
    <property type="match status" value="1"/>
</dbReference>
<evidence type="ECO:0008006" key="3">
    <source>
        <dbReference type="Google" id="ProtNLM"/>
    </source>
</evidence>
<evidence type="ECO:0000313" key="2">
    <source>
        <dbReference type="Proteomes" id="UP000534294"/>
    </source>
</evidence>
<dbReference type="AlphaFoldDB" id="A0A7W7YJM6"/>
<keyword evidence="2" id="KW-1185">Reference proteome</keyword>
<reference evidence="1 2" key="1">
    <citation type="submission" date="2020-08" db="EMBL/GenBank/DDBJ databases">
        <title>Genomic Encyclopedia of Type Strains, Phase IV (KMG-IV): sequencing the most valuable type-strain genomes for metagenomic binning, comparative biology and taxonomic classification.</title>
        <authorList>
            <person name="Goeker M."/>
        </authorList>
    </citation>
    <scope>NUCLEOTIDE SEQUENCE [LARGE SCALE GENOMIC DNA]</scope>
    <source>
        <strain evidence="1 2">DSM 12251</strain>
    </source>
</reference>
<dbReference type="Gene3D" id="3.20.20.120">
    <property type="entry name" value="Enolase-like C-terminal domain"/>
    <property type="match status" value="1"/>
</dbReference>
<dbReference type="Gene3D" id="3.30.390.10">
    <property type="entry name" value="Enolase-like, N-terminal domain"/>
    <property type="match status" value="1"/>
</dbReference>
<proteinExistence type="predicted"/>
<evidence type="ECO:0000313" key="1">
    <source>
        <dbReference type="EMBL" id="MBB5037080.1"/>
    </source>
</evidence>
<comment type="caution">
    <text evidence="1">The sequence shown here is derived from an EMBL/GenBank/DDBJ whole genome shotgun (WGS) entry which is preliminary data.</text>
</comment>
<sequence>MSFMRFQIHDFRFHVLPMRTRFPFRYGIASMCALPHLLVRVEMSVNGKTIQGTASEGLPPKWFTKDPHSYFEQDLAEMLAVVQNASRIARLASATPVTFFAWWQTLYQEQARWASVKQIPSLLANLGVSLMERAVLDALAKAAGTPLHSLLGSDCLGINLGEIHEELHGLSVARVLAPQPLSQINVRHTVGLGDPLFAQDIPAEEKLHDGLPHALDESIRAYGLRYFKIKVCGQPETDLQRLREITTVLTRECHTGFHATLDGNEQFLDLASFRDFYETLRAEPALAPLFQNLLLIEQPLHRAHALKDDVAPAFAAWQDGPGLIIDESDSAVTDLPRALALGYIGTSHKNCKGIVKGLANAALLKVRAATSSRPLILSGEDLANVGPVALLQDLAMMAALGVTHVERNGHHYFKGLSMHPDAIQNAALLHHGDLYRQHESGFPTLHIRKGRLDLHSVNAAPFGCAFELDLESYEPLNAWIKRGGMTEL</sequence>
<dbReference type="InterPro" id="IPR036849">
    <property type="entry name" value="Enolase-like_C_sf"/>
</dbReference>
<name>A0A7W7YJM6_9BACT</name>
<gene>
    <name evidence="1" type="ORF">HNQ64_001322</name>
</gene>
<dbReference type="RefSeq" id="WP_184206615.1">
    <property type="nucleotide sequence ID" value="NZ_JACHIF010000002.1"/>
</dbReference>
<protein>
    <recommendedName>
        <fullName evidence="3">L-alanine-DL-glutamate epimerase</fullName>
    </recommendedName>
</protein>
<dbReference type="InterPro" id="IPR029017">
    <property type="entry name" value="Enolase-like_N"/>
</dbReference>
<accession>A0A7W7YJM6</accession>
<dbReference type="EMBL" id="JACHIF010000002">
    <property type="protein sequence ID" value="MBB5037080.1"/>
    <property type="molecule type" value="Genomic_DNA"/>
</dbReference>
<dbReference type="Proteomes" id="UP000534294">
    <property type="component" value="Unassembled WGS sequence"/>
</dbReference>
<organism evidence="1 2">
    <name type="scientific">Prosthecobacter dejongeii</name>
    <dbReference type="NCBI Taxonomy" id="48465"/>
    <lineage>
        <taxon>Bacteria</taxon>
        <taxon>Pseudomonadati</taxon>
        <taxon>Verrucomicrobiota</taxon>
        <taxon>Verrucomicrobiia</taxon>
        <taxon>Verrucomicrobiales</taxon>
        <taxon>Verrucomicrobiaceae</taxon>
        <taxon>Prosthecobacter</taxon>
    </lineage>
</organism>